<protein>
    <submittedName>
        <fullName evidence="1">Uncharacterized protein</fullName>
    </submittedName>
</protein>
<organism evidence="1 2">
    <name type="scientific">Hyalangium rubrum</name>
    <dbReference type="NCBI Taxonomy" id="3103134"/>
    <lineage>
        <taxon>Bacteria</taxon>
        <taxon>Pseudomonadati</taxon>
        <taxon>Myxococcota</taxon>
        <taxon>Myxococcia</taxon>
        <taxon>Myxococcales</taxon>
        <taxon>Cystobacterineae</taxon>
        <taxon>Archangiaceae</taxon>
        <taxon>Hyalangium</taxon>
    </lineage>
</organism>
<proteinExistence type="predicted"/>
<sequence>MRGYDDICFHASVVFGKETGFSLYLGTVPKLADSRGIQPVIYISAHDAVIHAVPIASSVDRFFDLYSRYLERMVVDPEYVETRVSLVTFPWDMQDLITHDEPLIAQVRAGCFDFLTNDEEGARRWLRELSGPPSSAL</sequence>
<accession>A0ABU5H7U1</accession>
<dbReference type="EMBL" id="JAXIVS010000008">
    <property type="protein sequence ID" value="MDY7229410.1"/>
    <property type="molecule type" value="Genomic_DNA"/>
</dbReference>
<keyword evidence="2" id="KW-1185">Reference proteome</keyword>
<gene>
    <name evidence="1" type="ORF">SYV04_23655</name>
</gene>
<evidence type="ECO:0000313" key="2">
    <source>
        <dbReference type="Proteomes" id="UP001291309"/>
    </source>
</evidence>
<dbReference type="RefSeq" id="WP_321548136.1">
    <property type="nucleotide sequence ID" value="NZ_JAXIVS010000008.1"/>
</dbReference>
<comment type="caution">
    <text evidence="1">The sequence shown here is derived from an EMBL/GenBank/DDBJ whole genome shotgun (WGS) entry which is preliminary data.</text>
</comment>
<name>A0ABU5H7U1_9BACT</name>
<reference evidence="1 2" key="1">
    <citation type="submission" date="2023-12" db="EMBL/GenBank/DDBJ databases">
        <title>the genome sequence of Hyalangium sp. s54d21.</title>
        <authorList>
            <person name="Zhang X."/>
        </authorList>
    </citation>
    <scope>NUCLEOTIDE SEQUENCE [LARGE SCALE GENOMIC DNA]</scope>
    <source>
        <strain evidence="2">s54d21</strain>
    </source>
</reference>
<dbReference type="Proteomes" id="UP001291309">
    <property type="component" value="Unassembled WGS sequence"/>
</dbReference>
<evidence type="ECO:0000313" key="1">
    <source>
        <dbReference type="EMBL" id="MDY7229410.1"/>
    </source>
</evidence>